<dbReference type="PANTHER" id="PTHR35796:SF3">
    <property type="entry name" value="BHLH DOMAIN-CONTAINING PROTEIN"/>
    <property type="match status" value="1"/>
</dbReference>
<reference evidence="2" key="1">
    <citation type="submission" date="2019-03" db="EMBL/GenBank/DDBJ databases">
        <title>Long read genome sequence of the mycoparasitic Pythium oligandrum ATCC 38472 isolated from sugarbeet rhizosphere.</title>
        <authorList>
            <person name="Gaulin E."/>
        </authorList>
    </citation>
    <scope>NUCLEOTIDE SEQUENCE</scope>
    <source>
        <strain evidence="2">ATCC 38472_TT</strain>
    </source>
</reference>
<comment type="caution">
    <text evidence="2">The sequence shown here is derived from an EMBL/GenBank/DDBJ whole genome shotgun (WGS) entry which is preliminary data.</text>
</comment>
<feature type="region of interest" description="Disordered" evidence="1">
    <location>
        <begin position="78"/>
        <end position="105"/>
    </location>
</feature>
<dbReference type="OrthoDB" id="64619at2759"/>
<proteinExistence type="predicted"/>
<dbReference type="AlphaFoldDB" id="A0A8K1CCE7"/>
<accession>A0A8K1CCE7</accession>
<gene>
    <name evidence="2" type="ORF">Poli38472_000480</name>
</gene>
<protein>
    <recommendedName>
        <fullName evidence="4">M96 mating-specific protein family</fullName>
    </recommendedName>
</protein>
<evidence type="ECO:0008006" key="4">
    <source>
        <dbReference type="Google" id="ProtNLM"/>
    </source>
</evidence>
<organism evidence="2 3">
    <name type="scientific">Pythium oligandrum</name>
    <name type="common">Mycoparasitic fungus</name>
    <dbReference type="NCBI Taxonomy" id="41045"/>
    <lineage>
        <taxon>Eukaryota</taxon>
        <taxon>Sar</taxon>
        <taxon>Stramenopiles</taxon>
        <taxon>Oomycota</taxon>
        <taxon>Peronosporomycetes</taxon>
        <taxon>Pythiales</taxon>
        <taxon>Pythiaceae</taxon>
        <taxon>Pythium</taxon>
    </lineage>
</organism>
<evidence type="ECO:0000313" key="3">
    <source>
        <dbReference type="Proteomes" id="UP000794436"/>
    </source>
</evidence>
<evidence type="ECO:0000313" key="2">
    <source>
        <dbReference type="EMBL" id="TMW60438.1"/>
    </source>
</evidence>
<name>A0A8K1CCE7_PYTOL</name>
<dbReference type="EMBL" id="SPLM01000108">
    <property type="protein sequence ID" value="TMW60438.1"/>
    <property type="molecule type" value="Genomic_DNA"/>
</dbReference>
<dbReference type="PANTHER" id="PTHR35796">
    <property type="entry name" value="HYPOTHETICAL CYTOSOLIC PROTEIN"/>
    <property type="match status" value="1"/>
</dbReference>
<keyword evidence="3" id="KW-1185">Reference proteome</keyword>
<dbReference type="Proteomes" id="UP000794436">
    <property type="component" value="Unassembled WGS sequence"/>
</dbReference>
<sequence>MDASDALHEVSGLLDAYPEMPEQSEETLSPVLRFFLEDEASGDAGEHSDVWLDELAPQDDEAHMSQIRVTGALTAAALRPMPTGSRQSKPRRRRCNPNKARDEQRQELLGLRKSVAQLEQELELLRVRVDPVTHNSGSSGHSRVSALSRVWEDIAARQRRERRRAEEENIQLKVVLDDQIKFARSLEKLIMKRSAMRSFESCGIGNQEHMYRTPAQRKDPAVYAELLQSVEICYLEIDSLFRRMGISDMEHSHHDSQIRQGPHGKYVETCQNNVLPVPAHAAGAAAWQHFAANMARIPFRRYYERTAESLDVTKDTILESIGIQLHVNDVKVDWRPLQVLRRYVEEERVVIVWSAVVDLIEFNDRSVSGLRFGEKGYMVFTAPKTLDPDGYCVLKMCHVITPEFSTVSPQSPEDAELVQKITDFVLSEGIQRAAGTHQVIENMLLHQAMRQS</sequence>
<evidence type="ECO:0000256" key="1">
    <source>
        <dbReference type="SAM" id="MobiDB-lite"/>
    </source>
</evidence>